<dbReference type="PANTHER" id="PTHR32332:SF20">
    <property type="entry name" value="2-NITROPROPANE DIOXYGENASE-LIKE PROTEIN"/>
    <property type="match status" value="1"/>
</dbReference>
<sequence length="317" mass="33883">MNDLTRKLGISLPFIQGGMGNISHAALAVAVSEAGGLGTIGAGTLSLNYLEDMIIKIRKQTSKPFAINVPLSVQKNVDELIKLIIGYQIPVVSLSAGNPAPFITKLKNENIIVICVVANERQAIKAEEEGADFIVAEGVEAAGINAPEELTTFTLVPKICDSVAIPVIAAGGIGDGRGVLAAMSLGAQGVQLGTRLIATKDAKVHSLYKRALCAADSDGTMIVGRSYGKIRRILKTPYGKHLLEEERNNPDLKTYLDLTDENHHILGALEGKFLEGHVNAGQVASIINDIPTVKELFQRMIQEAQTLYNHQLPFGKS</sequence>
<evidence type="ECO:0000313" key="6">
    <source>
        <dbReference type="EMBL" id="MBR7796592.1"/>
    </source>
</evidence>
<evidence type="ECO:0000256" key="3">
    <source>
        <dbReference type="ARBA" id="ARBA00022630"/>
    </source>
</evidence>
<dbReference type="Proteomes" id="UP000675284">
    <property type="component" value="Unassembled WGS sequence"/>
</dbReference>
<dbReference type="Pfam" id="PF03060">
    <property type="entry name" value="NMO"/>
    <property type="match status" value="1"/>
</dbReference>
<dbReference type="GO" id="GO:0018580">
    <property type="term" value="F:nitronate monooxygenase activity"/>
    <property type="evidence" value="ECO:0007669"/>
    <property type="project" value="InterPro"/>
</dbReference>
<dbReference type="InterPro" id="IPR013785">
    <property type="entry name" value="Aldolase_TIM"/>
</dbReference>
<name>A0A941IBN9_9BACI</name>
<keyword evidence="6" id="KW-0503">Monooxygenase</keyword>
<keyword evidence="3" id="KW-0285">Flavoprotein</keyword>
<reference evidence="6" key="1">
    <citation type="submission" date="2021-04" db="EMBL/GenBank/DDBJ databases">
        <title>Isolation and polyphasic classification of algal microorganism.</title>
        <authorList>
            <person name="Wang S."/>
        </authorList>
    </citation>
    <scope>NUCLEOTIDE SEQUENCE</scope>
    <source>
        <strain evidence="6">720a</strain>
    </source>
</reference>
<evidence type="ECO:0000256" key="2">
    <source>
        <dbReference type="ARBA" id="ARBA00013457"/>
    </source>
</evidence>
<dbReference type="SUPFAM" id="SSF51412">
    <property type="entry name" value="Inosine monophosphate dehydrogenase (IMPDH)"/>
    <property type="match status" value="1"/>
</dbReference>
<comment type="caution">
    <text evidence="6">The sequence shown here is derived from an EMBL/GenBank/DDBJ whole genome shotgun (WGS) entry which is preliminary data.</text>
</comment>
<evidence type="ECO:0000256" key="4">
    <source>
        <dbReference type="ARBA" id="ARBA00022643"/>
    </source>
</evidence>
<evidence type="ECO:0000313" key="7">
    <source>
        <dbReference type="Proteomes" id="UP000675284"/>
    </source>
</evidence>
<evidence type="ECO:0000256" key="5">
    <source>
        <dbReference type="ARBA" id="ARBA00023002"/>
    </source>
</evidence>
<protein>
    <recommendedName>
        <fullName evidence="2">Probable nitronate monooxygenase</fullName>
    </recommendedName>
</protein>
<keyword evidence="5" id="KW-0560">Oxidoreductase</keyword>
<proteinExistence type="predicted"/>
<comment type="function">
    <text evidence="1">Nitronate monooxygenase that uses molecular oxygen to catalyze the oxidative denitrification of alkyl nitronates. Acts on propionate 3-nitronate (P3N), the presumed physiological substrate. Probably functions in the detoxification of P3N, a metabolic poison produced by plants and fungi as a defense mechanism.</text>
</comment>
<evidence type="ECO:0000256" key="1">
    <source>
        <dbReference type="ARBA" id="ARBA00003535"/>
    </source>
</evidence>
<keyword evidence="7" id="KW-1185">Reference proteome</keyword>
<dbReference type="Gene3D" id="3.20.20.70">
    <property type="entry name" value="Aldolase class I"/>
    <property type="match status" value="1"/>
</dbReference>
<dbReference type="RefSeq" id="WP_026679772.1">
    <property type="nucleotide sequence ID" value="NZ_BAAACY010000134.1"/>
</dbReference>
<accession>A0A941IBN9</accession>
<dbReference type="PANTHER" id="PTHR32332">
    <property type="entry name" value="2-NITROPROPANE DIOXYGENASE"/>
    <property type="match status" value="1"/>
</dbReference>
<dbReference type="InterPro" id="IPR004136">
    <property type="entry name" value="NMO"/>
</dbReference>
<gene>
    <name evidence="6" type="ORF">KCX74_11140</name>
</gene>
<dbReference type="AlphaFoldDB" id="A0A941IBN9"/>
<dbReference type="EMBL" id="JAGSOT010000030">
    <property type="protein sequence ID" value="MBR7796592.1"/>
    <property type="molecule type" value="Genomic_DNA"/>
</dbReference>
<organism evidence="6 7">
    <name type="scientific">Virgibacillus salarius</name>
    <dbReference type="NCBI Taxonomy" id="447199"/>
    <lineage>
        <taxon>Bacteria</taxon>
        <taxon>Bacillati</taxon>
        <taxon>Bacillota</taxon>
        <taxon>Bacilli</taxon>
        <taxon>Bacillales</taxon>
        <taxon>Bacillaceae</taxon>
        <taxon>Virgibacillus</taxon>
    </lineage>
</organism>
<dbReference type="CDD" id="cd04730">
    <property type="entry name" value="NPD_like"/>
    <property type="match status" value="1"/>
</dbReference>
<keyword evidence="4" id="KW-0288">FMN</keyword>